<dbReference type="InterPro" id="IPR056546">
    <property type="entry name" value="MreB_MamK-like"/>
</dbReference>
<dbReference type="Pfam" id="PF06723">
    <property type="entry name" value="MreB_Mbl"/>
    <property type="match status" value="1"/>
</dbReference>
<dbReference type="GO" id="GO:0005737">
    <property type="term" value="C:cytoplasm"/>
    <property type="evidence" value="ECO:0007669"/>
    <property type="project" value="UniProtKB-SubCell"/>
</dbReference>
<evidence type="ECO:0000256" key="2">
    <source>
        <dbReference type="ARBA" id="ARBA00022490"/>
    </source>
</evidence>
<comment type="subcellular location">
    <subcellularLocation>
        <location evidence="1">Cytoplasm</location>
    </subcellularLocation>
</comment>
<keyword evidence="5" id="KW-0133">Cell shape</keyword>
<dbReference type="InterPro" id="IPR043129">
    <property type="entry name" value="ATPase_NBD"/>
</dbReference>
<dbReference type="PRINTS" id="PR01652">
    <property type="entry name" value="SHAPEPROTEIN"/>
</dbReference>
<gene>
    <name evidence="7" type="ORF">METZ01_LOCUS228618</name>
</gene>
<keyword evidence="2" id="KW-0963">Cytoplasm</keyword>
<dbReference type="GO" id="GO:0000902">
    <property type="term" value="P:cell morphogenesis"/>
    <property type="evidence" value="ECO:0007669"/>
    <property type="project" value="InterPro"/>
</dbReference>
<evidence type="ECO:0008006" key="8">
    <source>
        <dbReference type="Google" id="ProtNLM"/>
    </source>
</evidence>
<dbReference type="AlphaFoldDB" id="A0A382GLT7"/>
<reference evidence="7" key="1">
    <citation type="submission" date="2018-05" db="EMBL/GenBank/DDBJ databases">
        <authorList>
            <person name="Lanie J.A."/>
            <person name="Ng W.-L."/>
            <person name="Kazmierczak K.M."/>
            <person name="Andrzejewski T.M."/>
            <person name="Davidsen T.M."/>
            <person name="Wayne K.J."/>
            <person name="Tettelin H."/>
            <person name="Glass J.I."/>
            <person name="Rusch D."/>
            <person name="Podicherti R."/>
            <person name="Tsui H.-C.T."/>
            <person name="Winkler M.E."/>
        </authorList>
    </citation>
    <scope>NUCLEOTIDE SEQUENCE</scope>
</reference>
<name>A0A382GLT7_9ZZZZ</name>
<evidence type="ECO:0000256" key="4">
    <source>
        <dbReference type="ARBA" id="ARBA00022840"/>
    </source>
</evidence>
<dbReference type="SUPFAM" id="SSF53067">
    <property type="entry name" value="Actin-like ATPase domain"/>
    <property type="match status" value="1"/>
</dbReference>
<evidence type="ECO:0000256" key="6">
    <source>
        <dbReference type="ARBA" id="ARBA00023458"/>
    </source>
</evidence>
<dbReference type="InterPro" id="IPR004753">
    <property type="entry name" value="MreB"/>
</dbReference>
<dbReference type="GO" id="GO:0005524">
    <property type="term" value="F:ATP binding"/>
    <property type="evidence" value="ECO:0007669"/>
    <property type="project" value="UniProtKB-KW"/>
</dbReference>
<dbReference type="Gene3D" id="3.30.420.40">
    <property type="match status" value="1"/>
</dbReference>
<proteinExistence type="inferred from homology"/>
<evidence type="ECO:0000256" key="5">
    <source>
        <dbReference type="ARBA" id="ARBA00022960"/>
    </source>
</evidence>
<protein>
    <recommendedName>
        <fullName evidence="8">Rod shape-determining protein MreB</fullName>
    </recommendedName>
</protein>
<feature type="non-terminal residue" evidence="7">
    <location>
        <position position="1"/>
    </location>
</feature>
<comment type="similarity">
    <text evidence="6">Belongs to the FtsA/MreB family.</text>
</comment>
<keyword evidence="3" id="KW-0547">Nucleotide-binding</keyword>
<dbReference type="GO" id="GO:0008360">
    <property type="term" value="P:regulation of cell shape"/>
    <property type="evidence" value="ECO:0007669"/>
    <property type="project" value="UniProtKB-KW"/>
</dbReference>
<dbReference type="PANTHER" id="PTHR42749:SF1">
    <property type="entry name" value="CELL SHAPE-DETERMINING PROTEIN MREB"/>
    <property type="match status" value="1"/>
</dbReference>
<evidence type="ECO:0000256" key="3">
    <source>
        <dbReference type="ARBA" id="ARBA00022741"/>
    </source>
</evidence>
<organism evidence="7">
    <name type="scientific">marine metagenome</name>
    <dbReference type="NCBI Taxonomy" id="408172"/>
    <lineage>
        <taxon>unclassified sequences</taxon>
        <taxon>metagenomes</taxon>
        <taxon>ecological metagenomes</taxon>
    </lineage>
</organism>
<sequence length="164" mass="18056">SIRIGGDEMDQAIIQHLRKTYNLAIGVRMAELIKKTLGSAYPVFDEEQEMQVKGLDLVGETPRAVMVNSGEIREALADPVNSIIAAVRHTLQQTPAELAADIIDRGIVMSGGGALLRGFDERIREETNLPVRVDEEAMTCVVKGTGKIIENFSSYEEMLEILKD</sequence>
<evidence type="ECO:0000256" key="1">
    <source>
        <dbReference type="ARBA" id="ARBA00004496"/>
    </source>
</evidence>
<keyword evidence="4" id="KW-0067">ATP-binding</keyword>
<dbReference type="EMBL" id="UINC01056116">
    <property type="protein sequence ID" value="SVB75764.1"/>
    <property type="molecule type" value="Genomic_DNA"/>
</dbReference>
<accession>A0A382GLT7</accession>
<evidence type="ECO:0000313" key="7">
    <source>
        <dbReference type="EMBL" id="SVB75764.1"/>
    </source>
</evidence>
<dbReference type="PANTHER" id="PTHR42749">
    <property type="entry name" value="CELL SHAPE-DETERMINING PROTEIN MREB"/>
    <property type="match status" value="1"/>
</dbReference>